<dbReference type="Pfam" id="PF00534">
    <property type="entry name" value="Glycos_transf_1"/>
    <property type="match status" value="1"/>
</dbReference>
<evidence type="ECO:0000313" key="2">
    <source>
        <dbReference type="EMBL" id="TWI09908.1"/>
    </source>
</evidence>
<evidence type="ECO:0000313" key="3">
    <source>
        <dbReference type="Proteomes" id="UP000317176"/>
    </source>
</evidence>
<keyword evidence="2" id="KW-0808">Transferase</keyword>
<dbReference type="Proteomes" id="UP000317176">
    <property type="component" value="Unassembled WGS sequence"/>
</dbReference>
<dbReference type="RefSeq" id="WP_145629038.1">
    <property type="nucleotide sequence ID" value="NZ_CP088014.1"/>
</dbReference>
<gene>
    <name evidence="2" type="ORF">IQ17_00988</name>
</gene>
<name>A0A562LQQ2_9BRAD</name>
<dbReference type="Gene3D" id="3.40.50.2000">
    <property type="entry name" value="Glycogen Phosphorylase B"/>
    <property type="match status" value="1"/>
</dbReference>
<accession>A0A562LQQ2</accession>
<keyword evidence="3" id="KW-1185">Reference proteome</keyword>
<dbReference type="EMBL" id="VLKL01000002">
    <property type="protein sequence ID" value="TWI09908.1"/>
    <property type="molecule type" value="Genomic_DNA"/>
</dbReference>
<dbReference type="InterPro" id="IPR001296">
    <property type="entry name" value="Glyco_trans_1"/>
</dbReference>
<protein>
    <submittedName>
        <fullName evidence="2">Glycosyltransferase involved in cell wall biosynthesis</fullName>
    </submittedName>
</protein>
<dbReference type="PANTHER" id="PTHR46401:SF8">
    <property type="entry name" value="BLL6006 PROTEIN"/>
    <property type="match status" value="1"/>
</dbReference>
<reference evidence="2 3" key="1">
    <citation type="journal article" date="2015" name="Stand. Genomic Sci.">
        <title>Genomic Encyclopedia of Bacterial and Archaeal Type Strains, Phase III: the genomes of soil and plant-associated and newly described type strains.</title>
        <authorList>
            <person name="Whitman W.B."/>
            <person name="Woyke T."/>
            <person name="Klenk H.P."/>
            <person name="Zhou Y."/>
            <person name="Lilburn T.G."/>
            <person name="Beck B.J."/>
            <person name="De Vos P."/>
            <person name="Vandamme P."/>
            <person name="Eisen J.A."/>
            <person name="Garrity G."/>
            <person name="Hugenholtz P."/>
            <person name="Kyrpides N.C."/>
        </authorList>
    </citation>
    <scope>NUCLEOTIDE SEQUENCE [LARGE SCALE GENOMIC DNA]</scope>
    <source>
        <strain evidence="2 3">CGMCC 1.10947</strain>
    </source>
</reference>
<evidence type="ECO:0000259" key="1">
    <source>
        <dbReference type="Pfam" id="PF00534"/>
    </source>
</evidence>
<dbReference type="GO" id="GO:0016757">
    <property type="term" value="F:glycosyltransferase activity"/>
    <property type="evidence" value="ECO:0007669"/>
    <property type="project" value="InterPro"/>
</dbReference>
<dbReference type="PANTHER" id="PTHR46401">
    <property type="entry name" value="GLYCOSYLTRANSFERASE WBBK-RELATED"/>
    <property type="match status" value="1"/>
</dbReference>
<dbReference type="OrthoDB" id="9801609at2"/>
<organism evidence="2 3">
    <name type="scientific">Bradyrhizobium daqingense</name>
    <dbReference type="NCBI Taxonomy" id="993502"/>
    <lineage>
        <taxon>Bacteria</taxon>
        <taxon>Pseudomonadati</taxon>
        <taxon>Pseudomonadota</taxon>
        <taxon>Alphaproteobacteria</taxon>
        <taxon>Hyphomicrobiales</taxon>
        <taxon>Nitrobacteraceae</taxon>
        <taxon>Bradyrhizobium</taxon>
    </lineage>
</organism>
<dbReference type="SUPFAM" id="SSF53756">
    <property type="entry name" value="UDP-Glycosyltransferase/glycogen phosphorylase"/>
    <property type="match status" value="1"/>
</dbReference>
<sequence length="402" mass="45103">MRPLRLAVMLEQALEVGGGFQQPLNDLLWLRDWASKSGNEIVVYSPDPRTLEILKEFGVTARLLKFGPLDHVFLFLKYCGPFDLVQIASKLKSPFERTLIRDGIDVVHFTSTSKRHLLLYELPFIITIFDGCHRDAPEFPEVRTFGEFERREILFGLASIKAAVVIVNAPELTDDLCRRYAMQRERAVCIPFSPSTYVSQSQPNADADAAVLTKFRLEPGYLFYPAQFWPHKNHVTLLAALALLRERGIIERLVLCGSDRGGRDKIDAAIRAYGLSDQISIIGFVESVELGALYRSAAALVMPSYFGPTNLPPLEAWAVGTPVIYPEAFKAQAGDAAILFDYDEPRSLAEAITALRTDGTRERLRAAGRLRLAQFTAETEAGRLQFARHLERLKHRLALTAR</sequence>
<proteinExistence type="predicted"/>
<comment type="caution">
    <text evidence="2">The sequence shown here is derived from an EMBL/GenBank/DDBJ whole genome shotgun (WGS) entry which is preliminary data.</text>
</comment>
<dbReference type="AlphaFoldDB" id="A0A562LQQ2"/>
<feature type="domain" description="Glycosyl transferase family 1" evidence="1">
    <location>
        <begin position="217"/>
        <end position="369"/>
    </location>
</feature>